<evidence type="ECO:0000313" key="2">
    <source>
        <dbReference type="EMBL" id="MBY17438.1"/>
    </source>
</evidence>
<dbReference type="EMBL" id="GGMR01004819">
    <property type="protein sequence ID" value="MBY17438.1"/>
    <property type="molecule type" value="Transcribed_RNA"/>
</dbReference>
<evidence type="ECO:0000256" key="1">
    <source>
        <dbReference type="SAM" id="MobiDB-lite"/>
    </source>
</evidence>
<accession>A0A2S2NJY5</accession>
<dbReference type="AlphaFoldDB" id="A0A2S2NJY5"/>
<sequence length="561" mass="61193">MKRSKSGILPPAAPLASGPTVGDVLAPLASSPTVGDVLAPLASSPTVEDVLAPLASSPTVGDVLAIVEDDERPVEDVTVDAEDVEVDVVEDVAPKTVMKDVIVFKKGRARTVQREVVVHTRSAYSVPPIGIVYPIRTPASSSVDTPSPPSRVSPLRATSDPPVNTHIVFAESSSDDEPELRFSPLDDDVLQVKSPLAVDDIFTPSPHPTKPEEDVYQFNGSDDELEPAPLRSRTDAPAAPAAERSVSPISTGPIASGNSREQDEEDDDERLLRPKRLTVVEKLASSTDTQLVKYCPMCEFMTCGHKLGRHIENKHWDQMTKPRKENIKKICDYIANESRKSYSVVPTRAVKKRVGPYWDDRCYREIVHGLTQMGRMKCYGESWNLPGVKDMPNPFAGLFRPAGDDAVSGPAPLPELPTTSAPPVRYVQGPSRPVGKPTPTTTPTPKSLTPTSPRRPTGAQPGKQSNLRKAATSKGLNHQLPVDHPLIAMLKRTLVYSHEVDSAAATNYVANVSRTLAYVQRRLVENKTPPEHWSALVTVDVDLYIEYFRLSGKRTRQQSTT</sequence>
<feature type="region of interest" description="Disordered" evidence="1">
    <location>
        <begin position="396"/>
        <end position="478"/>
    </location>
</feature>
<feature type="region of interest" description="Disordered" evidence="1">
    <location>
        <begin position="200"/>
        <end position="273"/>
    </location>
</feature>
<reference evidence="2" key="1">
    <citation type="submission" date="2018-04" db="EMBL/GenBank/DDBJ databases">
        <title>Transcriptome of Schizaphis graminum biotype I.</title>
        <authorList>
            <person name="Scully E.D."/>
            <person name="Geib S.M."/>
            <person name="Palmer N.A."/>
            <person name="Koch K."/>
            <person name="Bradshaw J."/>
            <person name="Heng-Moss T."/>
            <person name="Sarath G."/>
        </authorList>
    </citation>
    <scope>NUCLEOTIDE SEQUENCE</scope>
</reference>
<feature type="compositionally biased region" description="Low complexity" evidence="1">
    <location>
        <begin position="437"/>
        <end position="457"/>
    </location>
</feature>
<name>A0A2S2NJY5_SCHGA</name>
<gene>
    <name evidence="2" type="ORF">g.70238</name>
</gene>
<organism evidence="2">
    <name type="scientific">Schizaphis graminum</name>
    <name type="common">Green bug aphid</name>
    <dbReference type="NCBI Taxonomy" id="13262"/>
    <lineage>
        <taxon>Eukaryota</taxon>
        <taxon>Metazoa</taxon>
        <taxon>Ecdysozoa</taxon>
        <taxon>Arthropoda</taxon>
        <taxon>Hexapoda</taxon>
        <taxon>Insecta</taxon>
        <taxon>Pterygota</taxon>
        <taxon>Neoptera</taxon>
        <taxon>Paraneoptera</taxon>
        <taxon>Hemiptera</taxon>
        <taxon>Sternorrhyncha</taxon>
        <taxon>Aphidomorpha</taxon>
        <taxon>Aphidoidea</taxon>
        <taxon>Aphididae</taxon>
        <taxon>Aphidini</taxon>
        <taxon>Schizaphis</taxon>
    </lineage>
</organism>
<feature type="region of interest" description="Disordered" evidence="1">
    <location>
        <begin position="137"/>
        <end position="162"/>
    </location>
</feature>
<protein>
    <submittedName>
        <fullName evidence="2">Uncharacterized protein</fullName>
    </submittedName>
</protein>
<proteinExistence type="predicted"/>